<evidence type="ECO:0000256" key="1">
    <source>
        <dbReference type="ARBA" id="ARBA00004429"/>
    </source>
</evidence>
<dbReference type="GO" id="GO:0140359">
    <property type="term" value="F:ABC-type transporter activity"/>
    <property type="evidence" value="ECO:0007669"/>
    <property type="project" value="InterPro"/>
</dbReference>
<organism evidence="10">
    <name type="scientific">freshwater metagenome</name>
    <dbReference type="NCBI Taxonomy" id="449393"/>
    <lineage>
        <taxon>unclassified sequences</taxon>
        <taxon>metagenomes</taxon>
        <taxon>ecological metagenomes</taxon>
    </lineage>
</organism>
<evidence type="ECO:0000256" key="6">
    <source>
        <dbReference type="ARBA" id="ARBA00022989"/>
    </source>
</evidence>
<evidence type="ECO:0000256" key="7">
    <source>
        <dbReference type="ARBA" id="ARBA00023136"/>
    </source>
</evidence>
<evidence type="ECO:0000256" key="3">
    <source>
        <dbReference type="ARBA" id="ARBA00022475"/>
    </source>
</evidence>
<sequence>MSKLSEITATRELILNLTLRELRSRYKRSVLGWAWSMLNPLSTVVIYTIVFKYFFHAQGPVGRPSGLKNFSIYLFCGLTAWNFFNASINGAMGTLVGNAGLIKKVYFPRENLVFATVLSSVVSFLIELGVAIVILLALGNNVLPWIPVILLLVLLETIFVTGLGLIVAVANAYFRDVQYLVGSILLQMLFYLTPIVYEAKVAYDATAGHPVLRRLYTANPTLQFVESFHRVMYDLRWPTASNFVYLFAASGISLVSGLWVFNRFDGDLAEEL</sequence>
<keyword evidence="7 8" id="KW-0472">Membrane</keyword>
<evidence type="ECO:0000256" key="2">
    <source>
        <dbReference type="ARBA" id="ARBA00022448"/>
    </source>
</evidence>
<evidence type="ECO:0000313" key="10">
    <source>
        <dbReference type="EMBL" id="CAB4775642.1"/>
    </source>
</evidence>
<dbReference type="GO" id="GO:0005886">
    <property type="term" value="C:plasma membrane"/>
    <property type="evidence" value="ECO:0007669"/>
    <property type="project" value="UniProtKB-SubCell"/>
</dbReference>
<feature type="transmembrane region" description="Helical" evidence="8">
    <location>
        <begin position="243"/>
        <end position="261"/>
    </location>
</feature>
<reference evidence="10" key="1">
    <citation type="submission" date="2020-05" db="EMBL/GenBank/DDBJ databases">
        <authorList>
            <person name="Chiriac C."/>
            <person name="Salcher M."/>
            <person name="Ghai R."/>
            <person name="Kavagutti S V."/>
        </authorList>
    </citation>
    <scope>NUCLEOTIDE SEQUENCE</scope>
</reference>
<dbReference type="AlphaFoldDB" id="A0A6J6VSZ5"/>
<dbReference type="PANTHER" id="PTHR30413">
    <property type="entry name" value="INNER MEMBRANE TRANSPORT PERMEASE"/>
    <property type="match status" value="1"/>
</dbReference>
<feature type="transmembrane region" description="Helical" evidence="8">
    <location>
        <begin position="145"/>
        <end position="170"/>
    </location>
</feature>
<dbReference type="EMBL" id="CAEZYR010000225">
    <property type="protein sequence ID" value="CAB4775642.1"/>
    <property type="molecule type" value="Genomic_DNA"/>
</dbReference>
<feature type="transmembrane region" description="Helical" evidence="8">
    <location>
        <begin position="30"/>
        <end position="50"/>
    </location>
</feature>
<evidence type="ECO:0000256" key="4">
    <source>
        <dbReference type="ARBA" id="ARBA00022519"/>
    </source>
</evidence>
<feature type="transmembrane region" description="Helical" evidence="8">
    <location>
        <begin position="112"/>
        <end position="139"/>
    </location>
</feature>
<dbReference type="InterPro" id="IPR047817">
    <property type="entry name" value="ABC2_TM_bact-type"/>
</dbReference>
<keyword evidence="2" id="KW-0813">Transport</keyword>
<keyword evidence="6 8" id="KW-1133">Transmembrane helix</keyword>
<dbReference type="InterPro" id="IPR013525">
    <property type="entry name" value="ABC2_TM"/>
</dbReference>
<evidence type="ECO:0000259" key="9">
    <source>
        <dbReference type="PROSITE" id="PS51012"/>
    </source>
</evidence>
<name>A0A6J6VSZ5_9ZZZZ</name>
<keyword evidence="5 8" id="KW-0812">Transmembrane</keyword>
<keyword evidence="4" id="KW-0997">Cell inner membrane</keyword>
<gene>
    <name evidence="10" type="ORF">UFOPK2754_03347</name>
</gene>
<feature type="transmembrane region" description="Helical" evidence="8">
    <location>
        <begin position="177"/>
        <end position="197"/>
    </location>
</feature>
<feature type="domain" description="ABC transmembrane type-2" evidence="9">
    <location>
        <begin position="31"/>
        <end position="264"/>
    </location>
</feature>
<accession>A0A6J6VSZ5</accession>
<keyword evidence="3" id="KW-1003">Cell membrane</keyword>
<dbReference type="GO" id="GO:0015920">
    <property type="term" value="P:lipopolysaccharide transport"/>
    <property type="evidence" value="ECO:0007669"/>
    <property type="project" value="TreeGrafter"/>
</dbReference>
<dbReference type="Pfam" id="PF01061">
    <property type="entry name" value="ABC2_membrane"/>
    <property type="match status" value="1"/>
</dbReference>
<protein>
    <submittedName>
        <fullName evidence="10">Unannotated protein</fullName>
    </submittedName>
</protein>
<proteinExistence type="predicted"/>
<feature type="transmembrane region" description="Helical" evidence="8">
    <location>
        <begin position="70"/>
        <end position="91"/>
    </location>
</feature>
<dbReference type="PROSITE" id="PS51012">
    <property type="entry name" value="ABC_TM2"/>
    <property type="match status" value="1"/>
</dbReference>
<comment type="subcellular location">
    <subcellularLocation>
        <location evidence="1">Cell inner membrane</location>
        <topology evidence="1">Multi-pass membrane protein</topology>
    </subcellularLocation>
</comment>
<dbReference type="PANTHER" id="PTHR30413:SF8">
    <property type="entry name" value="TRANSPORT PERMEASE PROTEIN"/>
    <property type="match status" value="1"/>
</dbReference>
<evidence type="ECO:0000256" key="5">
    <source>
        <dbReference type="ARBA" id="ARBA00022692"/>
    </source>
</evidence>
<evidence type="ECO:0000256" key="8">
    <source>
        <dbReference type="SAM" id="Phobius"/>
    </source>
</evidence>